<protein>
    <submittedName>
        <fullName evidence="1">Uncharacterized protein</fullName>
    </submittedName>
</protein>
<sequence>MHVATVERKNSLLTRRNLQQNQAQCERPSATTDWGLERTEQRHKENKEAMIQEYFLWEGKDTSMDYKGNKVLILLDYVSEAMNQRRAIWNVMQALREEGTKFKLHDLAKLHVHLKDGNVPEIFSDPTKAE</sequence>
<dbReference type="Gene3D" id="3.30.250.20">
    <property type="entry name" value="L1 transposable element, C-terminal domain"/>
    <property type="match status" value="1"/>
</dbReference>
<name>A0AAV9REQ0_9TELE</name>
<gene>
    <name evidence="1" type="ORF">CRENBAI_021227</name>
</gene>
<accession>A0AAV9REQ0</accession>
<evidence type="ECO:0000313" key="2">
    <source>
        <dbReference type="Proteomes" id="UP001311232"/>
    </source>
</evidence>
<comment type="caution">
    <text evidence="1">The sequence shown here is derived from an EMBL/GenBank/DDBJ whole genome shotgun (WGS) entry which is preliminary data.</text>
</comment>
<dbReference type="InterPro" id="IPR042566">
    <property type="entry name" value="L1_C"/>
</dbReference>
<proteinExistence type="predicted"/>
<dbReference type="Proteomes" id="UP001311232">
    <property type="component" value="Unassembled WGS sequence"/>
</dbReference>
<dbReference type="EMBL" id="JAHHUM010002023">
    <property type="protein sequence ID" value="KAK5607479.1"/>
    <property type="molecule type" value="Genomic_DNA"/>
</dbReference>
<dbReference type="AlphaFoldDB" id="A0AAV9REQ0"/>
<keyword evidence="2" id="KW-1185">Reference proteome</keyword>
<organism evidence="1 2">
    <name type="scientific">Crenichthys baileyi</name>
    <name type="common">White River springfish</name>
    <dbReference type="NCBI Taxonomy" id="28760"/>
    <lineage>
        <taxon>Eukaryota</taxon>
        <taxon>Metazoa</taxon>
        <taxon>Chordata</taxon>
        <taxon>Craniata</taxon>
        <taxon>Vertebrata</taxon>
        <taxon>Euteleostomi</taxon>
        <taxon>Actinopterygii</taxon>
        <taxon>Neopterygii</taxon>
        <taxon>Teleostei</taxon>
        <taxon>Neoteleostei</taxon>
        <taxon>Acanthomorphata</taxon>
        <taxon>Ovalentaria</taxon>
        <taxon>Atherinomorphae</taxon>
        <taxon>Cyprinodontiformes</taxon>
        <taxon>Goodeidae</taxon>
        <taxon>Crenichthys</taxon>
    </lineage>
</organism>
<evidence type="ECO:0000313" key="1">
    <source>
        <dbReference type="EMBL" id="KAK5607479.1"/>
    </source>
</evidence>
<reference evidence="1 2" key="1">
    <citation type="submission" date="2021-06" db="EMBL/GenBank/DDBJ databases">
        <authorList>
            <person name="Palmer J.M."/>
        </authorList>
    </citation>
    <scope>NUCLEOTIDE SEQUENCE [LARGE SCALE GENOMIC DNA]</scope>
    <source>
        <strain evidence="1 2">MEX-2019</strain>
        <tissue evidence="1">Muscle</tissue>
    </source>
</reference>